<proteinExistence type="predicted"/>
<gene>
    <name evidence="2" type="ORF">CHC_T00007889001</name>
</gene>
<organism evidence="2 3">
    <name type="scientific">Chondrus crispus</name>
    <name type="common">Carrageen Irish moss</name>
    <name type="synonym">Polymorpha crispa</name>
    <dbReference type="NCBI Taxonomy" id="2769"/>
    <lineage>
        <taxon>Eukaryota</taxon>
        <taxon>Rhodophyta</taxon>
        <taxon>Florideophyceae</taxon>
        <taxon>Rhodymeniophycidae</taxon>
        <taxon>Gigartinales</taxon>
        <taxon>Gigartinaceae</taxon>
        <taxon>Chondrus</taxon>
    </lineage>
</organism>
<protein>
    <submittedName>
        <fullName evidence="2">Uncharacterized protein</fullName>
    </submittedName>
</protein>
<dbReference type="KEGG" id="ccp:CHC_T00007889001"/>
<reference evidence="3" key="1">
    <citation type="journal article" date="2013" name="Proc. Natl. Acad. Sci. U.S.A.">
        <title>Genome structure and metabolic features in the red seaweed Chondrus crispus shed light on evolution of the Archaeplastida.</title>
        <authorList>
            <person name="Collen J."/>
            <person name="Porcel B."/>
            <person name="Carre W."/>
            <person name="Ball S.G."/>
            <person name="Chaparro C."/>
            <person name="Tonon T."/>
            <person name="Barbeyron T."/>
            <person name="Michel G."/>
            <person name="Noel B."/>
            <person name="Valentin K."/>
            <person name="Elias M."/>
            <person name="Artiguenave F."/>
            <person name="Arun A."/>
            <person name="Aury J.M."/>
            <person name="Barbosa-Neto J.F."/>
            <person name="Bothwell J.H."/>
            <person name="Bouget F.Y."/>
            <person name="Brillet L."/>
            <person name="Cabello-Hurtado F."/>
            <person name="Capella-Gutierrez S."/>
            <person name="Charrier B."/>
            <person name="Cladiere L."/>
            <person name="Cock J.M."/>
            <person name="Coelho S.M."/>
            <person name="Colleoni C."/>
            <person name="Czjzek M."/>
            <person name="Da Silva C."/>
            <person name="Delage L."/>
            <person name="Denoeud F."/>
            <person name="Deschamps P."/>
            <person name="Dittami S.M."/>
            <person name="Gabaldon T."/>
            <person name="Gachon C.M."/>
            <person name="Groisillier A."/>
            <person name="Herve C."/>
            <person name="Jabbari K."/>
            <person name="Katinka M."/>
            <person name="Kloareg B."/>
            <person name="Kowalczyk N."/>
            <person name="Labadie K."/>
            <person name="Leblanc C."/>
            <person name="Lopez P.J."/>
            <person name="McLachlan D.H."/>
            <person name="Meslet-Cladiere L."/>
            <person name="Moustafa A."/>
            <person name="Nehr Z."/>
            <person name="Nyvall Collen P."/>
            <person name="Panaud O."/>
            <person name="Partensky F."/>
            <person name="Poulain J."/>
            <person name="Rensing S.A."/>
            <person name="Rousvoal S."/>
            <person name="Samson G."/>
            <person name="Symeonidi A."/>
            <person name="Weissenbach J."/>
            <person name="Zambounis A."/>
            <person name="Wincker P."/>
            <person name="Boyen C."/>
        </authorList>
    </citation>
    <scope>NUCLEOTIDE SEQUENCE [LARGE SCALE GENOMIC DNA]</scope>
    <source>
        <strain evidence="3">cv. Stackhouse</strain>
    </source>
</reference>
<evidence type="ECO:0000313" key="2">
    <source>
        <dbReference type="EMBL" id="CDF32309.1"/>
    </source>
</evidence>
<accession>R7Q2P1</accession>
<feature type="chain" id="PRO_5004442574" evidence="1">
    <location>
        <begin position="19"/>
        <end position="44"/>
    </location>
</feature>
<dbReference type="Gramene" id="CDF32309">
    <property type="protein sequence ID" value="CDF32309"/>
    <property type="gene ID" value="CHC_T00007889001"/>
</dbReference>
<evidence type="ECO:0000313" key="3">
    <source>
        <dbReference type="Proteomes" id="UP000012073"/>
    </source>
</evidence>
<dbReference type="PROSITE" id="PS51257">
    <property type="entry name" value="PROKAR_LIPOPROTEIN"/>
    <property type="match status" value="1"/>
</dbReference>
<sequence>MVWVRSPLPTILATTLLACQCFVEVEKRRPGQLCACVSRKPCQE</sequence>
<dbReference type="GeneID" id="17319685"/>
<dbReference type="AlphaFoldDB" id="R7Q2P1"/>
<dbReference type="Proteomes" id="UP000012073">
    <property type="component" value="Unassembled WGS sequence"/>
</dbReference>
<name>R7Q2P1_CHOCR</name>
<dbReference type="RefSeq" id="XP_005711974.1">
    <property type="nucleotide sequence ID" value="XM_005711917.1"/>
</dbReference>
<evidence type="ECO:0000256" key="1">
    <source>
        <dbReference type="SAM" id="SignalP"/>
    </source>
</evidence>
<keyword evidence="1" id="KW-0732">Signal</keyword>
<feature type="signal peptide" evidence="1">
    <location>
        <begin position="1"/>
        <end position="18"/>
    </location>
</feature>
<dbReference type="EMBL" id="HG001469">
    <property type="protein sequence ID" value="CDF32309.1"/>
    <property type="molecule type" value="Genomic_DNA"/>
</dbReference>
<keyword evidence="3" id="KW-1185">Reference proteome</keyword>